<evidence type="ECO:0000256" key="8">
    <source>
        <dbReference type="ARBA" id="ARBA00022989"/>
    </source>
</evidence>
<feature type="domain" description="TonB C-terminal" evidence="10">
    <location>
        <begin position="390"/>
        <end position="484"/>
    </location>
</feature>
<comment type="caution">
    <text evidence="11">The sequence shown here is derived from an EMBL/GenBank/DDBJ whole genome shotgun (WGS) entry which is preliminary data.</text>
</comment>
<dbReference type="InterPro" id="IPR037682">
    <property type="entry name" value="TonB_C"/>
</dbReference>
<dbReference type="PANTHER" id="PTHR33446">
    <property type="entry name" value="PROTEIN TONB-RELATED"/>
    <property type="match status" value="1"/>
</dbReference>
<comment type="subcellular location">
    <subcellularLocation>
        <location evidence="1">Cell inner membrane</location>
        <topology evidence="1">Single-pass membrane protein</topology>
        <orientation evidence="1">Periplasmic side</orientation>
    </subcellularLocation>
</comment>
<gene>
    <name evidence="11" type="ORF">HDF16_004690</name>
</gene>
<reference evidence="11 12" key="1">
    <citation type="submission" date="2020-08" db="EMBL/GenBank/DDBJ databases">
        <title>Genomic Encyclopedia of Type Strains, Phase IV (KMG-V): Genome sequencing to study the core and pangenomes of soil and plant-associated prokaryotes.</title>
        <authorList>
            <person name="Whitman W."/>
        </authorList>
    </citation>
    <scope>NUCLEOTIDE SEQUENCE [LARGE SCALE GENOMIC DNA]</scope>
    <source>
        <strain evidence="11 12">M8UP14</strain>
    </source>
</reference>
<dbReference type="InterPro" id="IPR006260">
    <property type="entry name" value="TonB/TolA_C"/>
</dbReference>
<keyword evidence="6" id="KW-0812">Transmembrane</keyword>
<dbReference type="Gene3D" id="3.30.1150.10">
    <property type="match status" value="1"/>
</dbReference>
<organism evidence="11 12">
    <name type="scientific">Granulicella aggregans</name>
    <dbReference type="NCBI Taxonomy" id="474949"/>
    <lineage>
        <taxon>Bacteria</taxon>
        <taxon>Pseudomonadati</taxon>
        <taxon>Acidobacteriota</taxon>
        <taxon>Terriglobia</taxon>
        <taxon>Terriglobales</taxon>
        <taxon>Acidobacteriaceae</taxon>
        <taxon>Granulicella</taxon>
    </lineage>
</organism>
<keyword evidence="9" id="KW-0472">Membrane</keyword>
<accession>A0A7W8E5T9</accession>
<dbReference type="PROSITE" id="PS52015">
    <property type="entry name" value="TONB_CTD"/>
    <property type="match status" value="1"/>
</dbReference>
<dbReference type="PANTHER" id="PTHR33446:SF2">
    <property type="entry name" value="PROTEIN TONB"/>
    <property type="match status" value="1"/>
</dbReference>
<evidence type="ECO:0000256" key="6">
    <source>
        <dbReference type="ARBA" id="ARBA00022692"/>
    </source>
</evidence>
<protein>
    <submittedName>
        <fullName evidence="11">TonB family protein</fullName>
    </submittedName>
</protein>
<dbReference type="GO" id="GO:0055085">
    <property type="term" value="P:transmembrane transport"/>
    <property type="evidence" value="ECO:0007669"/>
    <property type="project" value="InterPro"/>
</dbReference>
<proteinExistence type="inferred from homology"/>
<dbReference type="SUPFAM" id="SSF74653">
    <property type="entry name" value="TolA/TonB C-terminal domain"/>
    <property type="match status" value="1"/>
</dbReference>
<evidence type="ECO:0000256" key="1">
    <source>
        <dbReference type="ARBA" id="ARBA00004383"/>
    </source>
</evidence>
<comment type="similarity">
    <text evidence="2">Belongs to the TonB family.</text>
</comment>
<evidence type="ECO:0000256" key="9">
    <source>
        <dbReference type="ARBA" id="ARBA00023136"/>
    </source>
</evidence>
<evidence type="ECO:0000313" key="12">
    <source>
        <dbReference type="Proteomes" id="UP000540989"/>
    </source>
</evidence>
<keyword evidence="5" id="KW-0997">Cell inner membrane</keyword>
<dbReference type="Proteomes" id="UP000540989">
    <property type="component" value="Unassembled WGS sequence"/>
</dbReference>
<evidence type="ECO:0000256" key="5">
    <source>
        <dbReference type="ARBA" id="ARBA00022519"/>
    </source>
</evidence>
<evidence type="ECO:0000256" key="2">
    <source>
        <dbReference type="ARBA" id="ARBA00006555"/>
    </source>
</evidence>
<dbReference type="InterPro" id="IPR051045">
    <property type="entry name" value="TonB-dependent_transducer"/>
</dbReference>
<keyword evidence="12" id="KW-1185">Reference proteome</keyword>
<dbReference type="GO" id="GO:0031992">
    <property type="term" value="F:energy transducer activity"/>
    <property type="evidence" value="ECO:0007669"/>
    <property type="project" value="TreeGrafter"/>
</dbReference>
<evidence type="ECO:0000259" key="10">
    <source>
        <dbReference type="PROSITE" id="PS52015"/>
    </source>
</evidence>
<evidence type="ECO:0000256" key="4">
    <source>
        <dbReference type="ARBA" id="ARBA00022475"/>
    </source>
</evidence>
<dbReference type="Pfam" id="PF03544">
    <property type="entry name" value="TonB_C"/>
    <property type="match status" value="1"/>
</dbReference>
<keyword evidence="4" id="KW-1003">Cell membrane</keyword>
<dbReference type="NCBIfam" id="TIGR01352">
    <property type="entry name" value="tonB_Cterm"/>
    <property type="match status" value="1"/>
</dbReference>
<keyword evidence="3" id="KW-0813">Transport</keyword>
<evidence type="ECO:0000256" key="3">
    <source>
        <dbReference type="ARBA" id="ARBA00022448"/>
    </source>
</evidence>
<dbReference type="RefSeq" id="WP_184221944.1">
    <property type="nucleotide sequence ID" value="NZ_JACHIP010000008.1"/>
</dbReference>
<dbReference type="EMBL" id="JACHIP010000008">
    <property type="protein sequence ID" value="MBB5059956.1"/>
    <property type="molecule type" value="Genomic_DNA"/>
</dbReference>
<keyword evidence="8" id="KW-1133">Transmembrane helix</keyword>
<evidence type="ECO:0000313" key="11">
    <source>
        <dbReference type="EMBL" id="MBB5059956.1"/>
    </source>
</evidence>
<evidence type="ECO:0000256" key="7">
    <source>
        <dbReference type="ARBA" id="ARBA00022927"/>
    </source>
</evidence>
<keyword evidence="7" id="KW-0653">Protein transport</keyword>
<sequence length="484" mass="50732">MAGGIRRWVAGAVIALLAGVGGSANSRAQEPVFFYNNGAIRYTEAAGVYHYVFPCKQRESAASDAAVKFEGICWPVVGTMILKSAGSEMPKAPVAGVLLVSAGVVHFGPIDPGNSGLIPDQHPGEVRFSYLREKSVAVMESALGTLVLKLRPVCEGCTPGAPSADPARQAQVDGEYAELKESLTDYAALAKRVKERAAFLEVAIAPKTEPGMEDVAEAMGLYAAMNERVAPMCGETARACVRQYSKYEACKKDDLHAECGVPPSCEATCALTETGFRSLNATVCRTPKDKASMLIPDWSAAGERLRAQQKAYREKMAAGTIAAPATPTIALPKVGTQRMDFMGKPIDPAAGCTVEEGYALAMMTASTQGVFGQLGTSPAGTALDVSRISGGVAASNLLSKVDPVYPAVAKAAHIAGTVALHVLITEQGEVTNLTVVSGPPLLRAAAVDAVKQWRYKPYVVDGVVRKAETVVLVNFNFGGPPGAK</sequence>
<dbReference type="GO" id="GO:0015031">
    <property type="term" value="P:protein transport"/>
    <property type="evidence" value="ECO:0007669"/>
    <property type="project" value="UniProtKB-KW"/>
</dbReference>
<dbReference type="AlphaFoldDB" id="A0A7W8E5T9"/>
<dbReference type="GO" id="GO:0098797">
    <property type="term" value="C:plasma membrane protein complex"/>
    <property type="evidence" value="ECO:0007669"/>
    <property type="project" value="TreeGrafter"/>
</dbReference>
<name>A0A7W8E5T9_9BACT</name>